<dbReference type="Proteomes" id="UP000557566">
    <property type="component" value="Unassembled WGS sequence"/>
</dbReference>
<proteinExistence type="predicted"/>
<gene>
    <name evidence="2" type="ORF">G6O67_000562</name>
</gene>
<dbReference type="EMBL" id="JAAVMX010000001">
    <property type="protein sequence ID" value="KAF4513272.1"/>
    <property type="molecule type" value="Genomic_DNA"/>
</dbReference>
<evidence type="ECO:0000313" key="3">
    <source>
        <dbReference type="Proteomes" id="UP000557566"/>
    </source>
</evidence>
<dbReference type="AlphaFoldDB" id="A0A8H4V9S3"/>
<evidence type="ECO:0000256" key="1">
    <source>
        <dbReference type="SAM" id="MobiDB-lite"/>
    </source>
</evidence>
<feature type="region of interest" description="Disordered" evidence="1">
    <location>
        <begin position="1"/>
        <end position="21"/>
    </location>
</feature>
<sequence length="107" mass="11256">MHHASSRCESGRDAARTPSRNRLRWPVLELKSAPVPWGVDKVVAMLACGKGWASEHLALGSTSLSAAPRSRQHLALGTETSEGAATLSMGAVFGKLEAIASKPPPID</sequence>
<evidence type="ECO:0000313" key="2">
    <source>
        <dbReference type="EMBL" id="KAF4513272.1"/>
    </source>
</evidence>
<organism evidence="2 3">
    <name type="scientific">Ophiocordyceps sinensis</name>
    <dbReference type="NCBI Taxonomy" id="72228"/>
    <lineage>
        <taxon>Eukaryota</taxon>
        <taxon>Fungi</taxon>
        <taxon>Dikarya</taxon>
        <taxon>Ascomycota</taxon>
        <taxon>Pezizomycotina</taxon>
        <taxon>Sordariomycetes</taxon>
        <taxon>Hypocreomycetidae</taxon>
        <taxon>Hypocreales</taxon>
        <taxon>Ophiocordycipitaceae</taxon>
        <taxon>Ophiocordyceps</taxon>
    </lineage>
</organism>
<protein>
    <submittedName>
        <fullName evidence="2">Uncharacterized protein</fullName>
    </submittedName>
</protein>
<keyword evidence="3" id="KW-1185">Reference proteome</keyword>
<name>A0A8H4V9S3_9HYPO</name>
<accession>A0A8H4V9S3</accession>
<reference evidence="2 3" key="1">
    <citation type="journal article" date="2020" name="Genome Biol. Evol.">
        <title>A new high-quality draft genome assembly of the Chinese cordyceps Ophiocordyceps sinensis.</title>
        <authorList>
            <person name="Shu R."/>
            <person name="Zhang J."/>
            <person name="Meng Q."/>
            <person name="Zhang H."/>
            <person name="Zhou G."/>
            <person name="Li M."/>
            <person name="Wu P."/>
            <person name="Zhao Y."/>
            <person name="Chen C."/>
            <person name="Qin Q."/>
        </authorList>
    </citation>
    <scope>NUCLEOTIDE SEQUENCE [LARGE SCALE GENOMIC DNA]</scope>
    <source>
        <strain evidence="2 3">IOZ07</strain>
    </source>
</reference>
<comment type="caution">
    <text evidence="2">The sequence shown here is derived from an EMBL/GenBank/DDBJ whole genome shotgun (WGS) entry which is preliminary data.</text>
</comment>